<accession>A0A016WHZ8</accession>
<reference evidence="2" key="1">
    <citation type="journal article" date="2015" name="Nat. Genet.">
        <title>The genome and transcriptome of the zoonotic hookworm Ancylostoma ceylanicum identify infection-specific gene families.</title>
        <authorList>
            <person name="Schwarz E.M."/>
            <person name="Hu Y."/>
            <person name="Antoshechkin I."/>
            <person name="Miller M.M."/>
            <person name="Sternberg P.W."/>
            <person name="Aroian R.V."/>
        </authorList>
    </citation>
    <scope>NUCLEOTIDE SEQUENCE</scope>
    <source>
        <strain evidence="2">HY135</strain>
    </source>
</reference>
<dbReference type="EMBL" id="JARK01000256">
    <property type="protein sequence ID" value="EYC39434.1"/>
    <property type="molecule type" value="Genomic_DNA"/>
</dbReference>
<dbReference type="Proteomes" id="UP000024635">
    <property type="component" value="Unassembled WGS sequence"/>
</dbReference>
<gene>
    <name evidence="1" type="primary">Acey_s0656.g1214</name>
    <name evidence="1" type="ORF">Y032_0656g1214</name>
</gene>
<evidence type="ECO:0000313" key="1">
    <source>
        <dbReference type="EMBL" id="EYC39434.1"/>
    </source>
</evidence>
<proteinExistence type="predicted"/>
<keyword evidence="2" id="KW-1185">Reference proteome</keyword>
<dbReference type="AlphaFoldDB" id="A0A016WHZ8"/>
<comment type="caution">
    <text evidence="1">The sequence shown here is derived from an EMBL/GenBank/DDBJ whole genome shotgun (WGS) entry which is preliminary data.</text>
</comment>
<protein>
    <submittedName>
        <fullName evidence="1">Uncharacterized protein</fullName>
    </submittedName>
</protein>
<organism evidence="1 2">
    <name type="scientific">Ancylostoma ceylanicum</name>
    <dbReference type="NCBI Taxonomy" id="53326"/>
    <lineage>
        <taxon>Eukaryota</taxon>
        <taxon>Metazoa</taxon>
        <taxon>Ecdysozoa</taxon>
        <taxon>Nematoda</taxon>
        <taxon>Chromadorea</taxon>
        <taxon>Rhabditida</taxon>
        <taxon>Rhabditina</taxon>
        <taxon>Rhabditomorpha</taxon>
        <taxon>Strongyloidea</taxon>
        <taxon>Ancylostomatidae</taxon>
        <taxon>Ancylostomatinae</taxon>
        <taxon>Ancylostoma</taxon>
    </lineage>
</organism>
<evidence type="ECO:0000313" key="2">
    <source>
        <dbReference type="Proteomes" id="UP000024635"/>
    </source>
</evidence>
<sequence length="115" mass="13301">MIGREITNLLFSGTRFEEEFESEDNIHSLLDGIPVFAREFYYPALYTLMRIIRIQIFVIFLLSTLQNPNRHALARPQAKVEKIYKISKSIPSPKTVVIFVLSLLKNPNKHVRASP</sequence>
<name>A0A016WHZ8_9BILA</name>